<organism evidence="2 3">
    <name type="scientific">Thelonectria olida</name>
    <dbReference type="NCBI Taxonomy" id="1576542"/>
    <lineage>
        <taxon>Eukaryota</taxon>
        <taxon>Fungi</taxon>
        <taxon>Dikarya</taxon>
        <taxon>Ascomycota</taxon>
        <taxon>Pezizomycotina</taxon>
        <taxon>Sordariomycetes</taxon>
        <taxon>Hypocreomycetidae</taxon>
        <taxon>Hypocreales</taxon>
        <taxon>Nectriaceae</taxon>
        <taxon>Thelonectria</taxon>
    </lineage>
</organism>
<protein>
    <recommendedName>
        <fullName evidence="1">SnoaL-like domain-containing protein</fullName>
    </recommendedName>
</protein>
<dbReference type="EMBL" id="JAGPYM010000016">
    <property type="protein sequence ID" value="KAH6886277.1"/>
    <property type="molecule type" value="Genomic_DNA"/>
</dbReference>
<dbReference type="InterPro" id="IPR058931">
    <property type="entry name" value="SnoaL_6"/>
</dbReference>
<evidence type="ECO:0000313" key="2">
    <source>
        <dbReference type="EMBL" id="KAH6886277.1"/>
    </source>
</evidence>
<keyword evidence="3" id="KW-1185">Reference proteome</keyword>
<gene>
    <name evidence="2" type="ORF">B0T10DRAFT_490931</name>
</gene>
<sequence>MALTQDSDLFSHLREIHHQYRQTPDPEGKKFFYSTECRQICRQDPSYAARERDTIARYLKESGALVNRVLRDAGLIDDASGTLQVKASCYTVRPLTESESDEFGTTEVVAPAGFSSVEDIQAKARSDKWKGLRVNMWTDDGFGKGLLVKVKYWWRLEEAEVGGEVWRQILHDILYLGPRDGTEESEGGILVQDSMA</sequence>
<dbReference type="OrthoDB" id="5396546at2759"/>
<evidence type="ECO:0000259" key="1">
    <source>
        <dbReference type="Pfam" id="PF26528"/>
    </source>
</evidence>
<dbReference type="Pfam" id="PF26528">
    <property type="entry name" value="SnoaL_6"/>
    <property type="match status" value="1"/>
</dbReference>
<feature type="domain" description="SnoaL-like" evidence="1">
    <location>
        <begin position="4"/>
        <end position="183"/>
    </location>
</feature>
<proteinExistence type="predicted"/>
<dbReference type="AlphaFoldDB" id="A0A9P8W0S0"/>
<evidence type="ECO:0000313" key="3">
    <source>
        <dbReference type="Proteomes" id="UP000777438"/>
    </source>
</evidence>
<dbReference type="Proteomes" id="UP000777438">
    <property type="component" value="Unassembled WGS sequence"/>
</dbReference>
<reference evidence="2 3" key="1">
    <citation type="journal article" date="2021" name="Nat. Commun.">
        <title>Genetic determinants of endophytism in the Arabidopsis root mycobiome.</title>
        <authorList>
            <person name="Mesny F."/>
            <person name="Miyauchi S."/>
            <person name="Thiergart T."/>
            <person name="Pickel B."/>
            <person name="Atanasova L."/>
            <person name="Karlsson M."/>
            <person name="Huettel B."/>
            <person name="Barry K.W."/>
            <person name="Haridas S."/>
            <person name="Chen C."/>
            <person name="Bauer D."/>
            <person name="Andreopoulos W."/>
            <person name="Pangilinan J."/>
            <person name="LaButti K."/>
            <person name="Riley R."/>
            <person name="Lipzen A."/>
            <person name="Clum A."/>
            <person name="Drula E."/>
            <person name="Henrissat B."/>
            <person name="Kohler A."/>
            <person name="Grigoriev I.V."/>
            <person name="Martin F.M."/>
            <person name="Hacquard S."/>
        </authorList>
    </citation>
    <scope>NUCLEOTIDE SEQUENCE [LARGE SCALE GENOMIC DNA]</scope>
    <source>
        <strain evidence="2 3">MPI-CAGE-CH-0241</strain>
    </source>
</reference>
<name>A0A9P8W0S0_9HYPO</name>
<accession>A0A9P8W0S0</accession>
<comment type="caution">
    <text evidence="2">The sequence shown here is derived from an EMBL/GenBank/DDBJ whole genome shotgun (WGS) entry which is preliminary data.</text>
</comment>